<gene>
    <name evidence="2" type="ORF">UK23_24330</name>
</gene>
<keyword evidence="1" id="KW-1133">Transmembrane helix</keyword>
<keyword evidence="1" id="KW-0812">Transmembrane</keyword>
<organism evidence="2 3">
    <name type="scientific">Lentzea aerocolonigenes</name>
    <name type="common">Lechevalieria aerocolonigenes</name>
    <name type="synonym">Saccharothrix aerocolonigenes</name>
    <dbReference type="NCBI Taxonomy" id="68170"/>
    <lineage>
        <taxon>Bacteria</taxon>
        <taxon>Bacillati</taxon>
        <taxon>Actinomycetota</taxon>
        <taxon>Actinomycetes</taxon>
        <taxon>Pseudonocardiales</taxon>
        <taxon>Pseudonocardiaceae</taxon>
        <taxon>Lentzea</taxon>
    </lineage>
</organism>
<reference evidence="2 3" key="1">
    <citation type="submission" date="2015-02" db="EMBL/GenBank/DDBJ databases">
        <authorList>
            <person name="Ju K.-S."/>
            <person name="Doroghazi J.R."/>
            <person name="Metcalf W."/>
        </authorList>
    </citation>
    <scope>NUCLEOTIDE SEQUENCE [LARGE SCALE GENOMIC DNA]</scope>
    <source>
        <strain evidence="2 3">NRRL B-16140</strain>
    </source>
</reference>
<accession>A0A0F0GRX9</accession>
<sequence length="213" mass="23338">MEHPDLWAIAVEALEEHERPEVRAWLAGVVIQPGQTERLARGERDVVFLLPDRIVLVRPDPFWVGSYPRDKVASIMVVAGHVQFEIADGNSFEYWIDTEETPVKPFREEAEAWLRPTKSGPGLGVFALGLVLIVALLFAFGPEFDSENERLSTNSSCGDFMSAGLDAQVDLLKRLFGQQGRSDEANNPATLTASRKACGENGSATVDSLIGGK</sequence>
<dbReference type="AlphaFoldDB" id="A0A0F0GRX9"/>
<feature type="transmembrane region" description="Helical" evidence="1">
    <location>
        <begin position="123"/>
        <end position="141"/>
    </location>
</feature>
<dbReference type="EMBL" id="JYJG01000187">
    <property type="protein sequence ID" value="KJK46040.1"/>
    <property type="molecule type" value="Genomic_DNA"/>
</dbReference>
<comment type="caution">
    <text evidence="2">The sequence shown here is derived from an EMBL/GenBank/DDBJ whole genome shotgun (WGS) entry which is preliminary data.</text>
</comment>
<evidence type="ECO:0000313" key="2">
    <source>
        <dbReference type="EMBL" id="KJK46040.1"/>
    </source>
</evidence>
<evidence type="ECO:0000313" key="3">
    <source>
        <dbReference type="Proteomes" id="UP000033393"/>
    </source>
</evidence>
<protein>
    <submittedName>
        <fullName evidence="2">Uncharacterized protein</fullName>
    </submittedName>
</protein>
<keyword evidence="3" id="KW-1185">Reference proteome</keyword>
<dbReference type="RefSeq" id="WP_045313930.1">
    <property type="nucleotide sequence ID" value="NZ_JYJG01000187.1"/>
</dbReference>
<keyword evidence="1" id="KW-0472">Membrane</keyword>
<dbReference type="OrthoDB" id="3699292at2"/>
<proteinExistence type="predicted"/>
<dbReference type="PATRIC" id="fig|68170.10.peg.6183"/>
<dbReference type="Proteomes" id="UP000033393">
    <property type="component" value="Unassembled WGS sequence"/>
</dbReference>
<evidence type="ECO:0000256" key="1">
    <source>
        <dbReference type="SAM" id="Phobius"/>
    </source>
</evidence>
<name>A0A0F0GRX9_LENAE</name>